<dbReference type="Proteomes" id="UP000007392">
    <property type="component" value="Chromosome"/>
</dbReference>
<dbReference type="RefSeq" id="WP_014649914.1">
    <property type="nucleotide sequence ID" value="NC_017672.3"/>
</dbReference>
<proteinExistence type="predicted"/>
<accession>I0BE48</accession>
<dbReference type="KEGG" id="pmw:B2K_07915"/>
<dbReference type="HOGENOM" id="CLU_2247336_0_0_9"/>
<keyword evidence="1" id="KW-1133">Transmembrane helix</keyword>
<evidence type="ECO:0000313" key="2">
    <source>
        <dbReference type="EMBL" id="AFH60645.1"/>
    </source>
</evidence>
<organism evidence="2 3">
    <name type="scientific">Paenibacillus mucilaginosus K02</name>
    <dbReference type="NCBI Taxonomy" id="997761"/>
    <lineage>
        <taxon>Bacteria</taxon>
        <taxon>Bacillati</taxon>
        <taxon>Bacillota</taxon>
        <taxon>Bacilli</taxon>
        <taxon>Bacillales</taxon>
        <taxon>Paenibacillaceae</taxon>
        <taxon>Paenibacillus</taxon>
    </lineage>
</organism>
<keyword evidence="1" id="KW-0812">Transmembrane</keyword>
<sequence>MEAVQYVGAVIIIIILLMFYIFIFGRFNLPVIERRATVLEIIIERKNLFTITEKIKFATIDGEVLVLSKEPMFTKTDISSITQGDVGMICYRGDIFISFTRPER</sequence>
<name>I0BE48_9BACL</name>
<reference evidence="2 3" key="1">
    <citation type="submission" date="2013-06" db="EMBL/GenBank/DDBJ databases">
        <title>Complete genome sequence of Paenibacillus mucilaginosus K02.</title>
        <authorList>
            <person name="Xiao B."/>
            <person name="Sun L."/>
            <person name="Xiao L."/>
            <person name="Lian B."/>
        </authorList>
    </citation>
    <scope>NUCLEOTIDE SEQUENCE [LARGE SCALE GENOMIC DNA]</scope>
    <source>
        <strain evidence="2 3">K02</strain>
    </source>
</reference>
<evidence type="ECO:0000313" key="3">
    <source>
        <dbReference type="Proteomes" id="UP000007392"/>
    </source>
</evidence>
<protein>
    <submittedName>
        <fullName evidence="2">Uncharacterized protein</fullName>
    </submittedName>
</protein>
<dbReference type="AlphaFoldDB" id="I0BE48"/>
<evidence type="ECO:0000256" key="1">
    <source>
        <dbReference type="SAM" id="Phobius"/>
    </source>
</evidence>
<gene>
    <name evidence="2" type="ORF">B2K_07915</name>
</gene>
<feature type="transmembrane region" description="Helical" evidence="1">
    <location>
        <begin position="6"/>
        <end position="25"/>
    </location>
</feature>
<dbReference type="EMBL" id="CP003422">
    <property type="protein sequence ID" value="AFH60645.1"/>
    <property type="molecule type" value="Genomic_DNA"/>
</dbReference>
<keyword evidence="1" id="KW-0472">Membrane</keyword>